<feature type="compositionally biased region" description="Low complexity" evidence="1">
    <location>
        <begin position="174"/>
        <end position="185"/>
    </location>
</feature>
<evidence type="ECO:0000256" key="1">
    <source>
        <dbReference type="SAM" id="MobiDB-lite"/>
    </source>
</evidence>
<dbReference type="EMBL" id="CAKOGP040001736">
    <property type="protein sequence ID" value="CAJ1947927.1"/>
    <property type="molecule type" value="Genomic_DNA"/>
</dbReference>
<feature type="region of interest" description="Disordered" evidence="1">
    <location>
        <begin position="144"/>
        <end position="211"/>
    </location>
</feature>
<sequence length="211" mass="23317">MMKTHTDSPPSALTVFMTELQASKSVVGLIADNPRTNAPFLQIPAKRSDRVPEKAMRRWVAMECQRIDTILSDSPNSPNKAASSSPDDGCVSSPLLVPTNDTPKLPPIEEYFFKAPFKPERRDSPGHAMLHTDAFFPIVPSKDFVEQSSSSPKNPMESNDRRQEFLSRMTVGPSLSSSSRSTPSCCSNCFSPPVCPRRKQSIDSPDEDDEE</sequence>
<accession>A0AAD2JGP1</accession>
<evidence type="ECO:0000313" key="2">
    <source>
        <dbReference type="EMBL" id="CAJ1947927.1"/>
    </source>
</evidence>
<gene>
    <name evidence="2" type="ORF">CYCCA115_LOCUS11378</name>
</gene>
<organism evidence="2 3">
    <name type="scientific">Cylindrotheca closterium</name>
    <dbReference type="NCBI Taxonomy" id="2856"/>
    <lineage>
        <taxon>Eukaryota</taxon>
        <taxon>Sar</taxon>
        <taxon>Stramenopiles</taxon>
        <taxon>Ochrophyta</taxon>
        <taxon>Bacillariophyta</taxon>
        <taxon>Bacillariophyceae</taxon>
        <taxon>Bacillariophycidae</taxon>
        <taxon>Bacillariales</taxon>
        <taxon>Bacillariaceae</taxon>
        <taxon>Cylindrotheca</taxon>
    </lineage>
</organism>
<dbReference type="AlphaFoldDB" id="A0AAD2JGP1"/>
<proteinExistence type="predicted"/>
<name>A0AAD2JGP1_9STRA</name>
<keyword evidence="3" id="KW-1185">Reference proteome</keyword>
<reference evidence="2" key="1">
    <citation type="submission" date="2023-08" db="EMBL/GenBank/DDBJ databases">
        <authorList>
            <person name="Audoor S."/>
            <person name="Bilcke G."/>
        </authorList>
    </citation>
    <scope>NUCLEOTIDE SEQUENCE</scope>
</reference>
<feature type="region of interest" description="Disordered" evidence="1">
    <location>
        <begin position="70"/>
        <end position="103"/>
    </location>
</feature>
<feature type="compositionally biased region" description="Low complexity" evidence="1">
    <location>
        <begin position="72"/>
        <end position="88"/>
    </location>
</feature>
<protein>
    <submittedName>
        <fullName evidence="2">Uncharacterized protein</fullName>
    </submittedName>
</protein>
<dbReference type="Proteomes" id="UP001295423">
    <property type="component" value="Unassembled WGS sequence"/>
</dbReference>
<evidence type="ECO:0000313" key="3">
    <source>
        <dbReference type="Proteomes" id="UP001295423"/>
    </source>
</evidence>
<feature type="compositionally biased region" description="Polar residues" evidence="1">
    <location>
        <begin position="146"/>
        <end position="157"/>
    </location>
</feature>
<comment type="caution">
    <text evidence="2">The sequence shown here is derived from an EMBL/GenBank/DDBJ whole genome shotgun (WGS) entry which is preliminary data.</text>
</comment>